<evidence type="ECO:0000313" key="3">
    <source>
        <dbReference type="Proteomes" id="UP000541444"/>
    </source>
</evidence>
<dbReference type="PANTHER" id="PTHR46146">
    <property type="entry name" value="SERINE/THREONINE-PROTEIN KINASE-LIKE PROTEIN CCR4"/>
    <property type="match status" value="1"/>
</dbReference>
<dbReference type="AlphaFoldDB" id="A0A7J7NNK0"/>
<keyword evidence="3" id="KW-1185">Reference proteome</keyword>
<proteinExistence type="predicted"/>
<dbReference type="EMBL" id="JACGCM010000694">
    <property type="protein sequence ID" value="KAF6168508.1"/>
    <property type="molecule type" value="Genomic_DNA"/>
</dbReference>
<dbReference type="GO" id="GO:0004672">
    <property type="term" value="F:protein kinase activity"/>
    <property type="evidence" value="ECO:0007669"/>
    <property type="project" value="InterPro"/>
</dbReference>
<protein>
    <recommendedName>
        <fullName evidence="1">Protein kinase domain-containing protein</fullName>
    </recommendedName>
</protein>
<dbReference type="SUPFAM" id="SSF56112">
    <property type="entry name" value="Protein kinase-like (PK-like)"/>
    <property type="match status" value="1"/>
</dbReference>
<dbReference type="PANTHER" id="PTHR46146:SF3">
    <property type="entry name" value="SERINE_THREONINE-PROTEIN KINASE-LIKE PROTEIN CCR3-RELATED"/>
    <property type="match status" value="1"/>
</dbReference>
<sequence length="133" mass="14960">MDPEYYELNVLTVKSDVYSFGVVLLELLTGKRVILKNEDEEGPLINMEKFIAEKISVGELVRILDPRVRLPDTKEMEVVELLAYMALYCVNLEGRERPSMNDIVANLGRVLALCDDSHGSISSISISIGRMKN</sequence>
<dbReference type="OrthoDB" id="2013020at2759"/>
<evidence type="ECO:0000313" key="2">
    <source>
        <dbReference type="EMBL" id="KAF6168508.1"/>
    </source>
</evidence>
<dbReference type="GO" id="GO:0005524">
    <property type="term" value="F:ATP binding"/>
    <property type="evidence" value="ECO:0007669"/>
    <property type="project" value="InterPro"/>
</dbReference>
<dbReference type="PROSITE" id="PS50011">
    <property type="entry name" value="PROTEIN_KINASE_DOM"/>
    <property type="match status" value="1"/>
</dbReference>
<name>A0A7J7NNK0_9MAGN</name>
<dbReference type="InterPro" id="IPR000719">
    <property type="entry name" value="Prot_kinase_dom"/>
</dbReference>
<feature type="domain" description="Protein kinase" evidence="1">
    <location>
        <begin position="1"/>
        <end position="121"/>
    </location>
</feature>
<organism evidence="2 3">
    <name type="scientific">Kingdonia uniflora</name>
    <dbReference type="NCBI Taxonomy" id="39325"/>
    <lineage>
        <taxon>Eukaryota</taxon>
        <taxon>Viridiplantae</taxon>
        <taxon>Streptophyta</taxon>
        <taxon>Embryophyta</taxon>
        <taxon>Tracheophyta</taxon>
        <taxon>Spermatophyta</taxon>
        <taxon>Magnoliopsida</taxon>
        <taxon>Ranunculales</taxon>
        <taxon>Circaeasteraceae</taxon>
        <taxon>Kingdonia</taxon>
    </lineage>
</organism>
<dbReference type="Proteomes" id="UP000541444">
    <property type="component" value="Unassembled WGS sequence"/>
</dbReference>
<gene>
    <name evidence="2" type="ORF">GIB67_015055</name>
</gene>
<reference evidence="2 3" key="1">
    <citation type="journal article" date="2020" name="IScience">
        <title>Genome Sequencing of the Endangered Kingdonia uniflora (Circaeasteraceae, Ranunculales) Reveals Potential Mechanisms of Evolutionary Specialization.</title>
        <authorList>
            <person name="Sun Y."/>
            <person name="Deng T."/>
            <person name="Zhang A."/>
            <person name="Moore M.J."/>
            <person name="Landis J.B."/>
            <person name="Lin N."/>
            <person name="Zhang H."/>
            <person name="Zhang X."/>
            <person name="Huang J."/>
            <person name="Zhang X."/>
            <person name="Sun H."/>
            <person name="Wang H."/>
        </authorList>
    </citation>
    <scope>NUCLEOTIDE SEQUENCE [LARGE SCALE GENOMIC DNA]</scope>
    <source>
        <strain evidence="2">TB1705</strain>
        <tissue evidence="2">Leaf</tissue>
    </source>
</reference>
<comment type="caution">
    <text evidence="2">The sequence shown here is derived from an EMBL/GenBank/DDBJ whole genome shotgun (WGS) entry which is preliminary data.</text>
</comment>
<accession>A0A7J7NNK0</accession>
<dbReference type="Pfam" id="PF07714">
    <property type="entry name" value="PK_Tyr_Ser-Thr"/>
    <property type="match status" value="1"/>
</dbReference>
<evidence type="ECO:0000259" key="1">
    <source>
        <dbReference type="PROSITE" id="PS50011"/>
    </source>
</evidence>
<dbReference type="InterPro" id="IPR011009">
    <property type="entry name" value="Kinase-like_dom_sf"/>
</dbReference>
<dbReference type="Gene3D" id="1.10.510.10">
    <property type="entry name" value="Transferase(Phosphotransferase) domain 1"/>
    <property type="match status" value="1"/>
</dbReference>
<dbReference type="InterPro" id="IPR001245">
    <property type="entry name" value="Ser-Thr/Tyr_kinase_cat_dom"/>
</dbReference>